<evidence type="ECO:0008006" key="6">
    <source>
        <dbReference type="Google" id="ProtNLM"/>
    </source>
</evidence>
<dbReference type="AlphaFoldDB" id="M2PHH3"/>
<dbReference type="Proteomes" id="UP000188551">
    <property type="component" value="Unassembled WGS sequence"/>
</dbReference>
<evidence type="ECO:0000313" key="3">
    <source>
        <dbReference type="EMBL" id="OOC06848.1"/>
    </source>
</evidence>
<dbReference type="OrthoDB" id="3695728at2"/>
<keyword evidence="1" id="KW-0732">Signal</keyword>
<feature type="signal peptide" evidence="1">
    <location>
        <begin position="1"/>
        <end position="23"/>
    </location>
</feature>
<dbReference type="PATRIC" id="fig|1238180.3.peg.6468"/>
<comment type="caution">
    <text evidence="2">The sequence shown here is derived from an EMBL/GenBank/DDBJ whole genome shotgun (WGS) entry which is preliminary data.</text>
</comment>
<evidence type="ECO:0000256" key="1">
    <source>
        <dbReference type="SAM" id="SignalP"/>
    </source>
</evidence>
<keyword evidence="5" id="KW-1185">Reference proteome</keyword>
<evidence type="ECO:0000313" key="2">
    <source>
        <dbReference type="EMBL" id="EMD23858.1"/>
    </source>
</evidence>
<evidence type="ECO:0000313" key="5">
    <source>
        <dbReference type="Proteomes" id="UP000188551"/>
    </source>
</evidence>
<gene>
    <name evidence="3" type="ORF">B0293_10255</name>
    <name evidence="2" type="ORF">C791_6715</name>
</gene>
<reference evidence="3 5" key="2">
    <citation type="submission" date="2017-02" db="EMBL/GenBank/DDBJ databases">
        <title>Amycolatopsis azurea DSM 43854 draft genome.</title>
        <authorList>
            <person name="Mayilraj S."/>
        </authorList>
    </citation>
    <scope>NUCLEOTIDE SEQUENCE [LARGE SCALE GENOMIC DNA]</scope>
    <source>
        <strain evidence="3 5">DSM 43854</strain>
    </source>
</reference>
<evidence type="ECO:0000313" key="4">
    <source>
        <dbReference type="Proteomes" id="UP000014137"/>
    </source>
</evidence>
<reference evidence="2 4" key="1">
    <citation type="submission" date="2012-10" db="EMBL/GenBank/DDBJ databases">
        <title>Genome assembly of Amycolatopsis azurea DSM 43854.</title>
        <authorList>
            <person name="Khatri I."/>
            <person name="Kaur I."/>
            <person name="Subramanian S."/>
            <person name="Mayilraj S."/>
        </authorList>
    </citation>
    <scope>NUCLEOTIDE SEQUENCE [LARGE SCALE GENOMIC DNA]</scope>
    <source>
        <strain evidence="2 4">DSM 43854</strain>
    </source>
</reference>
<feature type="chain" id="PRO_5038915297" description="Secreted protein" evidence="1">
    <location>
        <begin position="24"/>
        <end position="152"/>
    </location>
</feature>
<dbReference type="EMBL" id="MUXN01000006">
    <property type="protein sequence ID" value="OOC06848.1"/>
    <property type="molecule type" value="Genomic_DNA"/>
</dbReference>
<dbReference type="Proteomes" id="UP000014137">
    <property type="component" value="Unassembled WGS sequence"/>
</dbReference>
<protein>
    <recommendedName>
        <fullName evidence="6">Secreted protein</fullName>
    </recommendedName>
</protein>
<dbReference type="EMBL" id="ANMG01000065">
    <property type="protein sequence ID" value="EMD23858.1"/>
    <property type="molecule type" value="Genomic_DNA"/>
</dbReference>
<organism evidence="2 4">
    <name type="scientific">Amycolatopsis azurea DSM 43854</name>
    <dbReference type="NCBI Taxonomy" id="1238180"/>
    <lineage>
        <taxon>Bacteria</taxon>
        <taxon>Bacillati</taxon>
        <taxon>Actinomycetota</taxon>
        <taxon>Actinomycetes</taxon>
        <taxon>Pseudonocardiales</taxon>
        <taxon>Pseudonocardiaceae</taxon>
        <taxon>Amycolatopsis</taxon>
    </lineage>
</organism>
<accession>M2PHH3</accession>
<name>M2PHH3_9PSEU</name>
<dbReference type="RefSeq" id="WP_005164691.1">
    <property type="nucleotide sequence ID" value="NZ_ANMG01000065.1"/>
</dbReference>
<sequence>MNHTPISRITKTFAVLVTGIVLAGLVPAAAVASPASPTSSEQTSVYKKKKVKLEAKADKSKVKVGEETKLKGRLDVVADDGRDAADALELIIVQKLVAGVWVDLSNGSCRPNGSFSLSLSFSVKASLTLRVYHPETTLYASATSSVFGVVVV</sequence>
<proteinExistence type="predicted"/>